<reference evidence="9 10" key="1">
    <citation type="submission" date="2020-08" db="EMBL/GenBank/DDBJ databases">
        <title>Genomic Encyclopedia of Type Strains, Phase IV (KMG-IV): sequencing the most valuable type-strain genomes for metagenomic binning, comparative biology and taxonomic classification.</title>
        <authorList>
            <person name="Goeker M."/>
        </authorList>
    </citation>
    <scope>NUCLEOTIDE SEQUENCE [LARGE SCALE GENOMIC DNA]</scope>
    <source>
        <strain evidence="9 10">DSM 101465</strain>
    </source>
</reference>
<dbReference type="GO" id="GO:0019825">
    <property type="term" value="F:oxygen binding"/>
    <property type="evidence" value="ECO:0007669"/>
    <property type="project" value="InterPro"/>
</dbReference>
<dbReference type="SUPFAM" id="SSF46458">
    <property type="entry name" value="Globin-like"/>
    <property type="match status" value="1"/>
</dbReference>
<dbReference type="Pfam" id="PF00015">
    <property type="entry name" value="MCPsignal"/>
    <property type="match status" value="1"/>
</dbReference>
<dbReference type="InterPro" id="IPR044398">
    <property type="entry name" value="Globin-sensor_dom"/>
</dbReference>
<dbReference type="Gene3D" id="1.10.287.950">
    <property type="entry name" value="Methyl-accepting chemotaxis protein"/>
    <property type="match status" value="1"/>
</dbReference>
<dbReference type="InterPro" id="IPR009050">
    <property type="entry name" value="Globin-like_sf"/>
</dbReference>
<dbReference type="RefSeq" id="WP_183335197.1">
    <property type="nucleotide sequence ID" value="NZ_BMHX01000005.1"/>
</dbReference>
<gene>
    <name evidence="9" type="ORF">HNQ73_002519</name>
</gene>
<evidence type="ECO:0000259" key="8">
    <source>
        <dbReference type="PROSITE" id="PS50192"/>
    </source>
</evidence>
<dbReference type="PRINTS" id="PR00260">
    <property type="entry name" value="CHEMTRNSDUCR"/>
</dbReference>
<feature type="domain" description="T-SNARE coiled-coil homology" evidence="8">
    <location>
        <begin position="379"/>
        <end position="441"/>
    </location>
</feature>
<keyword evidence="2" id="KW-0472">Membrane</keyword>
<evidence type="ECO:0000256" key="6">
    <source>
        <dbReference type="SAM" id="MobiDB-lite"/>
    </source>
</evidence>
<dbReference type="PROSITE" id="PS50192">
    <property type="entry name" value="T_SNARE"/>
    <property type="match status" value="1"/>
</dbReference>
<dbReference type="Gene3D" id="1.10.490.10">
    <property type="entry name" value="Globins"/>
    <property type="match status" value="1"/>
</dbReference>
<dbReference type="PROSITE" id="PS50111">
    <property type="entry name" value="CHEMOTAXIS_TRANSDUC_2"/>
    <property type="match status" value="1"/>
</dbReference>
<accession>A0A841KBW5</accession>
<evidence type="ECO:0000256" key="5">
    <source>
        <dbReference type="PROSITE-ProRule" id="PRU00284"/>
    </source>
</evidence>
<dbReference type="CDD" id="cd01068">
    <property type="entry name" value="globin_sensor"/>
    <property type="match status" value="1"/>
</dbReference>
<organism evidence="9 10">
    <name type="scientific">Chelatococcus composti</name>
    <dbReference type="NCBI Taxonomy" id="1743235"/>
    <lineage>
        <taxon>Bacteria</taxon>
        <taxon>Pseudomonadati</taxon>
        <taxon>Pseudomonadota</taxon>
        <taxon>Alphaproteobacteria</taxon>
        <taxon>Hyphomicrobiales</taxon>
        <taxon>Chelatococcaceae</taxon>
        <taxon>Chelatococcus</taxon>
    </lineage>
</organism>
<feature type="region of interest" description="Disordered" evidence="6">
    <location>
        <begin position="1"/>
        <end position="44"/>
    </location>
</feature>
<proteinExistence type="inferred from homology"/>
<dbReference type="PANTHER" id="PTHR32089">
    <property type="entry name" value="METHYL-ACCEPTING CHEMOTAXIS PROTEIN MCPB"/>
    <property type="match status" value="1"/>
</dbReference>
<dbReference type="InterPro" id="IPR012292">
    <property type="entry name" value="Globin/Proto"/>
</dbReference>
<dbReference type="GO" id="GO:0020037">
    <property type="term" value="F:heme binding"/>
    <property type="evidence" value="ECO:0007669"/>
    <property type="project" value="InterPro"/>
</dbReference>
<evidence type="ECO:0000256" key="4">
    <source>
        <dbReference type="ARBA" id="ARBA00029447"/>
    </source>
</evidence>
<feature type="domain" description="Methyl-accepting transducer" evidence="7">
    <location>
        <begin position="227"/>
        <end position="463"/>
    </location>
</feature>
<dbReference type="InterPro" id="IPR004089">
    <property type="entry name" value="MCPsignal_dom"/>
</dbReference>
<keyword evidence="10" id="KW-1185">Reference proteome</keyword>
<comment type="similarity">
    <text evidence="4">Belongs to the methyl-accepting chemotaxis (MCP) protein family.</text>
</comment>
<evidence type="ECO:0000313" key="10">
    <source>
        <dbReference type="Proteomes" id="UP000588017"/>
    </source>
</evidence>
<keyword evidence="2" id="KW-1003">Cell membrane</keyword>
<comment type="caution">
    <text evidence="9">The sequence shown here is derived from an EMBL/GenBank/DDBJ whole genome shotgun (WGS) entry which is preliminary data.</text>
</comment>
<evidence type="ECO:0000259" key="7">
    <source>
        <dbReference type="PROSITE" id="PS50111"/>
    </source>
</evidence>
<dbReference type="Proteomes" id="UP000588017">
    <property type="component" value="Unassembled WGS sequence"/>
</dbReference>
<protein>
    <submittedName>
        <fullName evidence="9">Methyl-accepting chemotaxis protein</fullName>
    </submittedName>
</protein>
<dbReference type="SUPFAM" id="SSF58104">
    <property type="entry name" value="Methyl-accepting chemotaxis protein (MCP) signaling domain"/>
    <property type="match status" value="1"/>
</dbReference>
<dbReference type="Pfam" id="PF11563">
    <property type="entry name" value="Protoglobin"/>
    <property type="match status" value="1"/>
</dbReference>
<dbReference type="SMART" id="SM00283">
    <property type="entry name" value="MA"/>
    <property type="match status" value="1"/>
</dbReference>
<dbReference type="PANTHER" id="PTHR32089:SF112">
    <property type="entry name" value="LYSOZYME-LIKE PROTEIN-RELATED"/>
    <property type="match status" value="1"/>
</dbReference>
<dbReference type="InterPro" id="IPR000727">
    <property type="entry name" value="T_SNARE_dom"/>
</dbReference>
<keyword evidence="2" id="KW-0997">Cell inner membrane</keyword>
<keyword evidence="3 5" id="KW-0807">Transducer</keyword>
<dbReference type="InterPro" id="IPR039379">
    <property type="entry name" value="Protoglobin_sensor_dom"/>
</dbReference>
<dbReference type="GO" id="GO:0006935">
    <property type="term" value="P:chemotaxis"/>
    <property type="evidence" value="ECO:0007669"/>
    <property type="project" value="InterPro"/>
</dbReference>
<evidence type="ECO:0000313" key="9">
    <source>
        <dbReference type="EMBL" id="MBB6168882.1"/>
    </source>
</evidence>
<dbReference type="InterPro" id="IPR004090">
    <property type="entry name" value="Chemotax_Me-accpt_rcpt"/>
</dbReference>
<dbReference type="GO" id="GO:0004888">
    <property type="term" value="F:transmembrane signaling receptor activity"/>
    <property type="evidence" value="ECO:0007669"/>
    <property type="project" value="InterPro"/>
</dbReference>
<dbReference type="AlphaFoldDB" id="A0A841KBW5"/>
<comment type="subcellular location">
    <subcellularLocation>
        <location evidence="1">Cell inner membrane</location>
        <topology evidence="1">Multi-pass membrane protein</topology>
    </subcellularLocation>
</comment>
<evidence type="ECO:0000256" key="3">
    <source>
        <dbReference type="ARBA" id="ARBA00023224"/>
    </source>
</evidence>
<evidence type="ECO:0000256" key="1">
    <source>
        <dbReference type="ARBA" id="ARBA00004429"/>
    </source>
</evidence>
<dbReference type="SMART" id="SM00397">
    <property type="entry name" value="t_SNARE"/>
    <property type="match status" value="1"/>
</dbReference>
<dbReference type="EMBL" id="JACHEH010000005">
    <property type="protein sequence ID" value="MBB6168882.1"/>
    <property type="molecule type" value="Genomic_DNA"/>
</dbReference>
<name>A0A841KBW5_9HYPH</name>
<dbReference type="GO" id="GO:0005886">
    <property type="term" value="C:plasma membrane"/>
    <property type="evidence" value="ECO:0007669"/>
    <property type="project" value="UniProtKB-SubCell"/>
</dbReference>
<sequence>MNTVLQSRPASRYPVQTFVPVPPDDEPDDQDHSAAGTPHSGRDATTLGRLRFLQINNDTRQELKALWTDIKPSLPGIIRRFYQHLGTEPRLKQLIGPHEERLTEAQSVHWERLFSGRFDDDYVVSTRRIGLVHNRIGLEPAWYIGGYNFVLNELVLCLARSHRFSGAALARKIVTLNKAVTLDMSYAISVYQDALLEERERRGKTLAEAVVQFSGAVNRSLAIAAEASQALSDSAETLDGVTSTANALANDVAIAARQTAANMGTGAAATEELAVSVREIGERANRSAHVARDALSSAWETKDTIIELADHAKEIGVVVDLIRTVASQTNMLALNATIEAARAGEAGRGFAVVAGEVKVLANQTNDATAEIGNRIAAIQAATQRSVEQIEQIARVVEEVSRIATAIAASVEEQSAVTEGIATNVAQTTEHTEVVAGNVATLNAETAKAAEAANQVGEAKRTLDKELANLRDVISTFLKVANP</sequence>
<dbReference type="GO" id="GO:0007165">
    <property type="term" value="P:signal transduction"/>
    <property type="evidence" value="ECO:0007669"/>
    <property type="project" value="UniProtKB-KW"/>
</dbReference>
<evidence type="ECO:0000256" key="2">
    <source>
        <dbReference type="ARBA" id="ARBA00022519"/>
    </source>
</evidence>